<dbReference type="Proteomes" id="UP000076580">
    <property type="component" value="Chromosome 03"/>
</dbReference>
<dbReference type="GeneID" id="63720408"/>
<sequence>MSQTLGRQARPLTSVGYIVMPYALDCRRGSAAERLGRNGSLQGLWRIPSVACPPLDPRQVLCHIVHLHLPDGMNARTGA</sequence>
<gene>
    <name evidence="1" type="ORF">DCS_07765</name>
</gene>
<organism evidence="1 2">
    <name type="scientific">Drechmeria coniospora</name>
    <name type="common">Nematophagous fungus</name>
    <name type="synonym">Meria coniospora</name>
    <dbReference type="NCBI Taxonomy" id="98403"/>
    <lineage>
        <taxon>Eukaryota</taxon>
        <taxon>Fungi</taxon>
        <taxon>Dikarya</taxon>
        <taxon>Ascomycota</taxon>
        <taxon>Pezizomycotina</taxon>
        <taxon>Sordariomycetes</taxon>
        <taxon>Hypocreomycetidae</taxon>
        <taxon>Hypocreales</taxon>
        <taxon>Ophiocordycipitaceae</taxon>
        <taxon>Drechmeria</taxon>
    </lineage>
</organism>
<dbReference type="EMBL" id="LAYC01000003">
    <property type="protein sequence ID" value="KYK55801.1"/>
    <property type="molecule type" value="Genomic_DNA"/>
</dbReference>
<accession>A0A151GFH4</accession>
<dbReference type="RefSeq" id="XP_040655153.1">
    <property type="nucleotide sequence ID" value="XM_040805049.1"/>
</dbReference>
<name>A0A151GFH4_DRECN</name>
<reference evidence="1 2" key="1">
    <citation type="journal article" date="2016" name="Sci. Rep.">
        <title>Insights into Adaptations to a Near-Obligate Nematode Endoparasitic Lifestyle from the Finished Genome of Drechmeria coniospora.</title>
        <authorList>
            <person name="Zhang L."/>
            <person name="Zhou Z."/>
            <person name="Guo Q."/>
            <person name="Fokkens L."/>
            <person name="Miskei M."/>
            <person name="Pocsi I."/>
            <person name="Zhang W."/>
            <person name="Chen M."/>
            <person name="Wang L."/>
            <person name="Sun Y."/>
            <person name="Donzelli B.G."/>
            <person name="Gibson D.M."/>
            <person name="Nelson D.R."/>
            <person name="Luo J.G."/>
            <person name="Rep M."/>
            <person name="Liu H."/>
            <person name="Yang S."/>
            <person name="Wang J."/>
            <person name="Krasnoff S.B."/>
            <person name="Xu Y."/>
            <person name="Molnar I."/>
            <person name="Lin M."/>
        </authorList>
    </citation>
    <scope>NUCLEOTIDE SEQUENCE [LARGE SCALE GENOMIC DNA]</scope>
    <source>
        <strain evidence="1 2">ARSEF 6962</strain>
    </source>
</reference>
<keyword evidence="2" id="KW-1185">Reference proteome</keyword>
<dbReference type="InParanoid" id="A0A151GFH4"/>
<comment type="caution">
    <text evidence="1">The sequence shown here is derived from an EMBL/GenBank/DDBJ whole genome shotgun (WGS) entry which is preliminary data.</text>
</comment>
<proteinExistence type="predicted"/>
<protein>
    <submittedName>
        <fullName evidence="1">Uncharacterized protein</fullName>
    </submittedName>
</protein>
<dbReference type="AlphaFoldDB" id="A0A151GFH4"/>
<evidence type="ECO:0000313" key="2">
    <source>
        <dbReference type="Proteomes" id="UP000076580"/>
    </source>
</evidence>
<evidence type="ECO:0000313" key="1">
    <source>
        <dbReference type="EMBL" id="KYK55801.1"/>
    </source>
</evidence>